<dbReference type="RefSeq" id="WP_165818166.1">
    <property type="nucleotide sequence ID" value="NZ_FZMO01000001.1"/>
</dbReference>
<evidence type="ECO:0000313" key="3">
    <source>
        <dbReference type="EMBL" id="SNQ45336.1"/>
    </source>
</evidence>
<dbReference type="PANTHER" id="PTHR21240:SF28">
    <property type="entry name" value="ISO-OROTATE DECARBOXYLASE (EUROFUNG)"/>
    <property type="match status" value="1"/>
</dbReference>
<gene>
    <name evidence="3" type="ORF">FRACA_10094</name>
</gene>
<reference evidence="3 4" key="1">
    <citation type="submission" date="2017-06" db="EMBL/GenBank/DDBJ databases">
        <authorList>
            <person name="Kim H.J."/>
            <person name="Triplett B.A."/>
        </authorList>
    </citation>
    <scope>NUCLEOTIDE SEQUENCE [LARGE SCALE GENOMIC DNA]</scope>
    <source>
        <strain evidence="3">FRACA_ARgP5</strain>
    </source>
</reference>
<dbReference type="GO" id="GO:0016831">
    <property type="term" value="F:carboxy-lyase activity"/>
    <property type="evidence" value="ECO:0007669"/>
    <property type="project" value="InterPro"/>
</dbReference>
<accession>A0A2I2KI45</accession>
<name>A0A2I2KI45_9ACTN</name>
<keyword evidence="3" id="KW-0378">Hydrolase</keyword>
<dbReference type="GO" id="GO:0016787">
    <property type="term" value="F:hydrolase activity"/>
    <property type="evidence" value="ECO:0007669"/>
    <property type="project" value="UniProtKB-KW"/>
</dbReference>
<dbReference type="AlphaFoldDB" id="A0A2I2KI45"/>
<dbReference type="Pfam" id="PF04909">
    <property type="entry name" value="Amidohydro_2"/>
    <property type="match status" value="1"/>
</dbReference>
<proteinExistence type="predicted"/>
<evidence type="ECO:0000313" key="4">
    <source>
        <dbReference type="Proteomes" id="UP000234331"/>
    </source>
</evidence>
<dbReference type="Gene3D" id="3.20.20.140">
    <property type="entry name" value="Metal-dependent hydrolases"/>
    <property type="match status" value="1"/>
</dbReference>
<dbReference type="InterPro" id="IPR006680">
    <property type="entry name" value="Amidohydro-rel"/>
</dbReference>
<dbReference type="SUPFAM" id="SSF51556">
    <property type="entry name" value="Metallo-dependent hydrolases"/>
    <property type="match status" value="1"/>
</dbReference>
<dbReference type="InterPro" id="IPR032465">
    <property type="entry name" value="ACMSD"/>
</dbReference>
<dbReference type="Proteomes" id="UP000234331">
    <property type="component" value="Unassembled WGS sequence"/>
</dbReference>
<dbReference type="PANTHER" id="PTHR21240">
    <property type="entry name" value="2-AMINO-3-CARBOXYLMUCONATE-6-SEMIALDEHYDE DECARBOXYLASE"/>
    <property type="match status" value="1"/>
</dbReference>
<dbReference type="EMBL" id="FZMO01000001">
    <property type="protein sequence ID" value="SNQ45336.1"/>
    <property type="molecule type" value="Genomic_DNA"/>
</dbReference>
<sequence>MPKALVLSSDGHAAPELAAYRPYLSPAVRGDLDDLIAAFSQRVTVNFFDFLDPEVAGPYRKMMYDSGVIEGKWNVEHRLESLSNEGILGEVIFPDGAPFGAGGLGSARTRYPRHLELEGGRAYNRWLVDYISGYEKRFAAQAIISLVDIGEAVKDVYWAAEQGFKGIVMPGMDDDLPMFWADRYEPFWAACAETGLVLNFHGGIGQPTYGGAKLDGVPDCVRMRVSVFEFPWFAHRPLWFMVWSGVLERHPSLRLVFTEQHSDWLVATVAQMDHSWLHGTMERSIRDIVPHPPSYYTDRQVFLGSSILSAGEVFNRNQIGVDRMMFGADFPHPEGTYGSTLGYLRTCVGRSDMTVQEATAFLGGNASRIFGFDPVALDPVVQRHGLELDDIMTPPSEEEAGDLMRRDAFRPVSSLTYAPVALNPIG</sequence>
<keyword evidence="1" id="KW-0456">Lyase</keyword>
<organism evidence="3 4">
    <name type="scientific">Frankia canadensis</name>
    <dbReference type="NCBI Taxonomy" id="1836972"/>
    <lineage>
        <taxon>Bacteria</taxon>
        <taxon>Bacillati</taxon>
        <taxon>Actinomycetota</taxon>
        <taxon>Actinomycetes</taxon>
        <taxon>Frankiales</taxon>
        <taxon>Frankiaceae</taxon>
        <taxon>Frankia</taxon>
    </lineage>
</organism>
<dbReference type="GO" id="GO:0005737">
    <property type="term" value="C:cytoplasm"/>
    <property type="evidence" value="ECO:0007669"/>
    <property type="project" value="TreeGrafter"/>
</dbReference>
<feature type="domain" description="Amidohydrolase-related" evidence="2">
    <location>
        <begin position="114"/>
        <end position="372"/>
    </location>
</feature>
<protein>
    <submittedName>
        <fullName evidence="3">Putative Amidohydrolase 2</fullName>
    </submittedName>
</protein>
<evidence type="ECO:0000259" key="2">
    <source>
        <dbReference type="Pfam" id="PF04909"/>
    </source>
</evidence>
<dbReference type="InterPro" id="IPR032466">
    <property type="entry name" value="Metal_Hydrolase"/>
</dbReference>
<evidence type="ECO:0000256" key="1">
    <source>
        <dbReference type="ARBA" id="ARBA00023239"/>
    </source>
</evidence>
<keyword evidence="4" id="KW-1185">Reference proteome</keyword>
<dbReference type="GO" id="GO:0019748">
    <property type="term" value="P:secondary metabolic process"/>
    <property type="evidence" value="ECO:0007669"/>
    <property type="project" value="TreeGrafter"/>
</dbReference>